<evidence type="ECO:0000313" key="2">
    <source>
        <dbReference type="Proteomes" id="UP001244341"/>
    </source>
</evidence>
<evidence type="ECO:0000313" key="1">
    <source>
        <dbReference type="EMBL" id="WIA22800.1"/>
    </source>
</evidence>
<dbReference type="EMBL" id="CP126222">
    <property type="protein sequence ID" value="WIA22800.1"/>
    <property type="molecule type" value="Genomic_DNA"/>
</dbReference>
<name>A0ABY8UND7_TETOB</name>
<gene>
    <name evidence="1" type="ORF">OEZ85_001195</name>
</gene>
<dbReference type="Proteomes" id="UP001244341">
    <property type="component" value="Chromosome 15b"/>
</dbReference>
<keyword evidence="2" id="KW-1185">Reference proteome</keyword>
<accession>A0ABY8UND7</accession>
<reference evidence="1 2" key="1">
    <citation type="submission" date="2023-05" db="EMBL/GenBank/DDBJ databases">
        <title>A 100% complete, gapless, phased diploid assembly of the Scenedesmus obliquus UTEX 3031 genome.</title>
        <authorList>
            <person name="Biondi T.C."/>
            <person name="Hanschen E.R."/>
            <person name="Kwon T."/>
            <person name="Eng W."/>
            <person name="Kruse C.P.S."/>
            <person name="Koehler S.I."/>
            <person name="Kunde Y."/>
            <person name="Gleasner C.D."/>
            <person name="You Mak K.T."/>
            <person name="Polle J."/>
            <person name="Hovde B.T."/>
            <person name="Starkenburg S.R."/>
        </authorList>
    </citation>
    <scope>NUCLEOTIDE SEQUENCE [LARGE SCALE GENOMIC DNA]</scope>
    <source>
        <strain evidence="1 2">DOE0152z</strain>
    </source>
</reference>
<protein>
    <submittedName>
        <fullName evidence="1">Uncharacterized protein</fullName>
    </submittedName>
</protein>
<sequence length="104" mass="11649">MELHCQKTDRPLPQLPVELLRQLAWLAVGGCGISAEVSARFAHGGEIQEDDEGESLELRLQDSLPPVWLQLLSRCVRSNQRSRRVDGSCGRLALEQLMELQRGT</sequence>
<proteinExistence type="predicted"/>
<organism evidence="1 2">
    <name type="scientific">Tetradesmus obliquus</name>
    <name type="common">Green alga</name>
    <name type="synonym">Acutodesmus obliquus</name>
    <dbReference type="NCBI Taxonomy" id="3088"/>
    <lineage>
        <taxon>Eukaryota</taxon>
        <taxon>Viridiplantae</taxon>
        <taxon>Chlorophyta</taxon>
        <taxon>core chlorophytes</taxon>
        <taxon>Chlorophyceae</taxon>
        <taxon>CS clade</taxon>
        <taxon>Sphaeropleales</taxon>
        <taxon>Scenedesmaceae</taxon>
        <taxon>Tetradesmus</taxon>
    </lineage>
</organism>